<gene>
    <name evidence="9" type="ORF">J1N51_01795</name>
</gene>
<proteinExistence type="inferred from homology"/>
<dbReference type="PROSITE" id="PS51257">
    <property type="entry name" value="PROKAR_LIPOPROTEIN"/>
    <property type="match status" value="1"/>
</dbReference>
<dbReference type="GO" id="GO:0005975">
    <property type="term" value="P:carbohydrate metabolic process"/>
    <property type="evidence" value="ECO:0007669"/>
    <property type="project" value="InterPro"/>
</dbReference>
<evidence type="ECO:0000256" key="5">
    <source>
        <dbReference type="RuleBase" id="RU003615"/>
    </source>
</evidence>
<feature type="signal peptide" evidence="7">
    <location>
        <begin position="1"/>
        <end position="24"/>
    </location>
</feature>
<evidence type="ECO:0000313" key="10">
    <source>
        <dbReference type="Proteomes" id="UP000682739"/>
    </source>
</evidence>
<dbReference type="InterPro" id="IPR017853">
    <property type="entry name" value="GH"/>
</dbReference>
<evidence type="ECO:0000256" key="1">
    <source>
        <dbReference type="ARBA" id="ARBA00008061"/>
    </source>
</evidence>
<protein>
    <recommendedName>
        <fullName evidence="6">Alpha-amylase</fullName>
        <ecNumber evidence="6">3.2.1.1</ecNumber>
    </recommendedName>
</protein>
<dbReference type="AlphaFoldDB" id="A0A975HII0"/>
<dbReference type="Pfam" id="PF00128">
    <property type="entry name" value="Alpha-amylase"/>
    <property type="match status" value="1"/>
</dbReference>
<dbReference type="SMART" id="SM00642">
    <property type="entry name" value="Aamy"/>
    <property type="match status" value="1"/>
</dbReference>
<dbReference type="EC" id="3.2.1.1" evidence="6"/>
<dbReference type="SUPFAM" id="SSF51445">
    <property type="entry name" value="(Trans)glycosidases"/>
    <property type="match status" value="1"/>
</dbReference>
<dbReference type="CDD" id="cd11315">
    <property type="entry name" value="AmyAc_bac1_AmyA"/>
    <property type="match status" value="1"/>
</dbReference>
<evidence type="ECO:0000313" key="9">
    <source>
        <dbReference type="EMBL" id="QTH64242.1"/>
    </source>
</evidence>
<keyword evidence="3 6" id="KW-0119">Carbohydrate metabolism</keyword>
<keyword evidence="2 6" id="KW-0378">Hydrolase</keyword>
<dbReference type="Gene3D" id="3.20.20.80">
    <property type="entry name" value="Glycosidases"/>
    <property type="match status" value="1"/>
</dbReference>
<keyword evidence="7" id="KW-0732">Signal</keyword>
<dbReference type="EMBL" id="CP072110">
    <property type="protein sequence ID" value="QTH64242.1"/>
    <property type="molecule type" value="Genomic_DNA"/>
</dbReference>
<evidence type="ECO:0000259" key="8">
    <source>
        <dbReference type="SMART" id="SM00642"/>
    </source>
</evidence>
<evidence type="ECO:0000256" key="2">
    <source>
        <dbReference type="ARBA" id="ARBA00022801"/>
    </source>
</evidence>
<organism evidence="9 10">
    <name type="scientific">Psychrosphaera ytuae</name>
    <dbReference type="NCBI Taxonomy" id="2820710"/>
    <lineage>
        <taxon>Bacteria</taxon>
        <taxon>Pseudomonadati</taxon>
        <taxon>Pseudomonadota</taxon>
        <taxon>Gammaproteobacteria</taxon>
        <taxon>Alteromonadales</taxon>
        <taxon>Pseudoalteromonadaceae</taxon>
        <taxon>Psychrosphaera</taxon>
    </lineage>
</organism>
<dbReference type="InterPro" id="IPR006047">
    <property type="entry name" value="GH13_cat_dom"/>
</dbReference>
<feature type="chain" id="PRO_5037998289" description="Alpha-amylase" evidence="7">
    <location>
        <begin position="25"/>
        <end position="466"/>
    </location>
</feature>
<evidence type="ECO:0000256" key="7">
    <source>
        <dbReference type="SAM" id="SignalP"/>
    </source>
</evidence>
<evidence type="ECO:0000256" key="6">
    <source>
        <dbReference type="RuleBase" id="RU361134"/>
    </source>
</evidence>
<reference evidence="9" key="1">
    <citation type="submission" date="2021-03" db="EMBL/GenBank/DDBJ databases">
        <title>Description of Psychrosphaera ytuae sp. nov. isolated from deep sea sediment of South China Sea.</title>
        <authorList>
            <person name="Zhang J."/>
            <person name="Xu X.-D."/>
        </authorList>
    </citation>
    <scope>NUCLEOTIDE SEQUENCE</scope>
    <source>
        <strain evidence="9">MTZ26</strain>
    </source>
</reference>
<name>A0A975HII0_9GAMM</name>
<dbReference type="GO" id="GO:0004556">
    <property type="term" value="F:alpha-amylase activity"/>
    <property type="evidence" value="ECO:0007669"/>
    <property type="project" value="UniProtKB-UniRule"/>
</dbReference>
<comment type="similarity">
    <text evidence="1 5">Belongs to the glycosyl hydrolase 13 family.</text>
</comment>
<dbReference type="Proteomes" id="UP000682739">
    <property type="component" value="Chromosome"/>
</dbReference>
<evidence type="ECO:0000256" key="3">
    <source>
        <dbReference type="ARBA" id="ARBA00023277"/>
    </source>
</evidence>
<dbReference type="GO" id="GO:0043169">
    <property type="term" value="F:cation binding"/>
    <property type="evidence" value="ECO:0007669"/>
    <property type="project" value="InterPro"/>
</dbReference>
<dbReference type="PRINTS" id="PR00110">
    <property type="entry name" value="ALPHAAMYLASE"/>
</dbReference>
<evidence type="ECO:0000256" key="4">
    <source>
        <dbReference type="ARBA" id="ARBA00023295"/>
    </source>
</evidence>
<keyword evidence="4 6" id="KW-0326">Glycosidase</keyword>
<dbReference type="KEGG" id="psym:J1N51_01795"/>
<dbReference type="InterPro" id="IPR006046">
    <property type="entry name" value="Alpha_amylase"/>
</dbReference>
<feature type="domain" description="Glycosyl hydrolase family 13 catalytic" evidence="8">
    <location>
        <begin position="25"/>
        <end position="380"/>
    </location>
</feature>
<sequence>MKTNKTIKAALIGVAALSCTTASADVILHAFNWTYDDVRLKANEIANLGYKKVLVSPAYKSSGNEWWARYQPQDIRVIDNPLGNRVNFEAMVNALRAQGVDVYADIVFNHKANESWKRSDLNYPGQEILQSYSNNVGYYASQTLFGDLSQNYLGAGDFHAPGCIQNYNDRGEVQYYRLCGGNGDTGLPDLDPNNWVVSQQKAYLQALKNMGVKGFRVDAAKHMTAYHLNAVFTPDIKNGMHIIGEIITSGGAGESGYETFLKPYLNETDHAAYDFPLFAQIRAALGYGGSMNLLVDPGAYGQAINPSRALTFSVTHDIPLNDGFRYQILDSTDEYLANAYILGRDGGVPMMYSDHNESNDGGRWQDLYKRTDVVNMIRFHNEVQGQGMQVMASNDCILMFNRGYKGIVAINKCGTSQEIWVDTSNHGLYWYRTYRDTLNASNTQYISSTWHKFTVSARTAHMWLME</sequence>
<comment type="catalytic activity">
    <reaction evidence="6">
        <text>Endohydrolysis of (1-&gt;4)-alpha-D-glucosidic linkages in polysaccharides containing three or more (1-&gt;4)-alpha-linked D-glucose units.</text>
        <dbReference type="EC" id="3.2.1.1"/>
    </reaction>
</comment>
<dbReference type="RefSeq" id="WP_208832297.1">
    <property type="nucleotide sequence ID" value="NZ_CP072110.1"/>
</dbReference>
<accession>A0A975HII0</accession>
<keyword evidence="10" id="KW-1185">Reference proteome</keyword>
<dbReference type="PANTHER" id="PTHR43447">
    <property type="entry name" value="ALPHA-AMYLASE"/>
    <property type="match status" value="1"/>
</dbReference>